<dbReference type="PANTHER" id="PTHR43777">
    <property type="entry name" value="MOLYBDENUM COFACTOR CYTIDYLYLTRANSFERASE"/>
    <property type="match status" value="1"/>
</dbReference>
<protein>
    <submittedName>
        <fullName evidence="3">Nucleotidyltransferase family protein</fullName>
    </submittedName>
</protein>
<reference evidence="3 4" key="1">
    <citation type="submission" date="2023-09" db="EMBL/GenBank/DDBJ databases">
        <authorList>
            <person name="Rey-Velasco X."/>
        </authorList>
    </citation>
    <scope>NUCLEOTIDE SEQUENCE [LARGE SCALE GENOMIC DNA]</scope>
    <source>
        <strain evidence="3 4">W311</strain>
    </source>
</reference>
<dbReference type="CDD" id="cd04182">
    <property type="entry name" value="GT_2_like_f"/>
    <property type="match status" value="1"/>
</dbReference>
<proteinExistence type="predicted"/>
<evidence type="ECO:0000259" key="2">
    <source>
        <dbReference type="Pfam" id="PF12804"/>
    </source>
</evidence>
<dbReference type="InterPro" id="IPR029044">
    <property type="entry name" value="Nucleotide-diphossugar_trans"/>
</dbReference>
<evidence type="ECO:0000313" key="3">
    <source>
        <dbReference type="EMBL" id="WNO54445.1"/>
    </source>
</evidence>
<keyword evidence="1" id="KW-0460">Magnesium</keyword>
<evidence type="ECO:0000256" key="1">
    <source>
        <dbReference type="ARBA" id="ARBA00022842"/>
    </source>
</evidence>
<name>A0ABZ0BBL4_9SPHN</name>
<dbReference type="Pfam" id="PF12804">
    <property type="entry name" value="NTP_transf_3"/>
    <property type="match status" value="1"/>
</dbReference>
<dbReference type="EMBL" id="CP135076">
    <property type="protein sequence ID" value="WNO54445.1"/>
    <property type="molecule type" value="Genomic_DNA"/>
</dbReference>
<dbReference type="InterPro" id="IPR025877">
    <property type="entry name" value="MobA-like_NTP_Trfase"/>
</dbReference>
<gene>
    <name evidence="3" type="ORF">RPR59_04105</name>
</gene>
<feature type="domain" description="MobA-like NTP transferase" evidence="2">
    <location>
        <begin position="10"/>
        <end position="167"/>
    </location>
</feature>
<accession>A0ABZ0BBL4</accession>
<dbReference type="RefSeq" id="WP_313916942.1">
    <property type="nucleotide sequence ID" value="NZ_CP135076.1"/>
</dbReference>
<keyword evidence="4" id="KW-1185">Reference proteome</keyword>
<dbReference type="Gene3D" id="3.90.550.10">
    <property type="entry name" value="Spore Coat Polysaccharide Biosynthesis Protein SpsA, Chain A"/>
    <property type="match status" value="1"/>
</dbReference>
<evidence type="ECO:0000313" key="4">
    <source>
        <dbReference type="Proteomes" id="UP001302249"/>
    </source>
</evidence>
<dbReference type="PANTHER" id="PTHR43777:SF1">
    <property type="entry name" value="MOLYBDENUM COFACTOR CYTIDYLYLTRANSFERASE"/>
    <property type="match status" value="1"/>
</dbReference>
<organism evidence="3 4">
    <name type="scientific">Stakelama saccharophila</name>
    <dbReference type="NCBI Taxonomy" id="3075605"/>
    <lineage>
        <taxon>Bacteria</taxon>
        <taxon>Pseudomonadati</taxon>
        <taxon>Pseudomonadota</taxon>
        <taxon>Alphaproteobacteria</taxon>
        <taxon>Sphingomonadales</taxon>
        <taxon>Sphingomonadaceae</taxon>
        <taxon>Stakelama</taxon>
    </lineage>
</organism>
<dbReference type="SUPFAM" id="SSF53448">
    <property type="entry name" value="Nucleotide-diphospho-sugar transferases"/>
    <property type="match status" value="1"/>
</dbReference>
<dbReference type="Proteomes" id="UP001302249">
    <property type="component" value="Chromosome"/>
</dbReference>
<sequence>MIAAEDTALVLLAAGRSERFGDTDKLTIDYLGRPLGLHVVTALEAIPFAARIGVVSDTALDLATCGYQVVLNERPETGMARSLRLGVERAMETDATAVLIALADMPRVTATHVWRLLDYARGPDTVIASSDGTIPRPPALFGRDHFGALLSQTGDQGARDLIRAGHHVVTSPRELIDIDTPEDFARLKDA</sequence>